<dbReference type="PANTHER" id="PTHR11620">
    <property type="entry name" value="60S RIBOSOMAL PROTEIN L23A"/>
    <property type="match status" value="1"/>
</dbReference>
<comment type="similarity">
    <text evidence="1 6">Belongs to the universal ribosomal protein uL23 family.</text>
</comment>
<dbReference type="EMBL" id="LAQT01000038">
    <property type="protein sequence ID" value="KPC49258.1"/>
    <property type="molecule type" value="Genomic_DNA"/>
</dbReference>
<dbReference type="InterPro" id="IPR012678">
    <property type="entry name" value="Ribosomal_uL23/eL15/eS24_sf"/>
</dbReference>
<dbReference type="NCBIfam" id="NF004359">
    <property type="entry name" value="PRK05738.1-3"/>
    <property type="match status" value="1"/>
</dbReference>
<evidence type="ECO:0000256" key="2">
    <source>
        <dbReference type="ARBA" id="ARBA00022730"/>
    </source>
</evidence>
<dbReference type="PATRIC" id="fig|857265.3.peg.4527"/>
<dbReference type="STRING" id="857265.WG78_22100"/>
<keyword evidence="5 6" id="KW-0687">Ribonucleoprotein</keyword>
<accession>A0A0N1JRA9</accession>
<dbReference type="GO" id="GO:0006412">
    <property type="term" value="P:translation"/>
    <property type="evidence" value="ECO:0007669"/>
    <property type="project" value="UniProtKB-UniRule"/>
</dbReference>
<evidence type="ECO:0000256" key="1">
    <source>
        <dbReference type="ARBA" id="ARBA00006700"/>
    </source>
</evidence>
<proteinExistence type="inferred from homology"/>
<dbReference type="Proteomes" id="UP000037939">
    <property type="component" value="Unassembled WGS sequence"/>
</dbReference>
<evidence type="ECO:0000256" key="4">
    <source>
        <dbReference type="ARBA" id="ARBA00022980"/>
    </source>
</evidence>
<protein>
    <recommendedName>
        <fullName evidence="6">Large ribosomal subunit protein uL23</fullName>
    </recommendedName>
</protein>
<dbReference type="NCBIfam" id="NF004363">
    <property type="entry name" value="PRK05738.2-4"/>
    <property type="match status" value="1"/>
</dbReference>
<dbReference type="AlphaFoldDB" id="A0A0N1JRA9"/>
<evidence type="ECO:0000313" key="7">
    <source>
        <dbReference type="EMBL" id="KPC49258.1"/>
    </source>
</evidence>
<sequence>MTQFTENRLLQVLRAPVVSEKSTFVAEKNEQIVFRVSTDATKAEIAAAIELLFKVKVEAVQVVNVKGKVKRSGRFTGRRASWKKAYISLVAGQEIDLSAAQ</sequence>
<evidence type="ECO:0000256" key="6">
    <source>
        <dbReference type="HAMAP-Rule" id="MF_01369"/>
    </source>
</evidence>
<gene>
    <name evidence="6 7" type="primary">rplW</name>
    <name evidence="7" type="ORF">WG78_22100</name>
</gene>
<keyword evidence="3 6" id="KW-0694">RNA-binding</keyword>
<evidence type="ECO:0000313" key="8">
    <source>
        <dbReference type="Proteomes" id="UP000037939"/>
    </source>
</evidence>
<keyword evidence="8" id="KW-1185">Reference proteome</keyword>
<comment type="caution">
    <text evidence="7">The sequence shown here is derived from an EMBL/GenBank/DDBJ whole genome shotgun (WGS) entry which is preliminary data.</text>
</comment>
<keyword evidence="4 6" id="KW-0689">Ribosomal protein</keyword>
<evidence type="ECO:0000256" key="5">
    <source>
        <dbReference type="ARBA" id="ARBA00023274"/>
    </source>
</evidence>
<dbReference type="GO" id="GO:0019843">
    <property type="term" value="F:rRNA binding"/>
    <property type="evidence" value="ECO:0007669"/>
    <property type="project" value="UniProtKB-UniRule"/>
</dbReference>
<dbReference type="GO" id="GO:0003735">
    <property type="term" value="F:structural constituent of ribosome"/>
    <property type="evidence" value="ECO:0007669"/>
    <property type="project" value="InterPro"/>
</dbReference>
<dbReference type="HAMAP" id="MF_01369_B">
    <property type="entry name" value="Ribosomal_uL23_B"/>
    <property type="match status" value="1"/>
</dbReference>
<dbReference type="Pfam" id="PF00276">
    <property type="entry name" value="Ribosomal_L23"/>
    <property type="match status" value="1"/>
</dbReference>
<comment type="function">
    <text evidence="6">One of the early assembly proteins it binds 23S rRNA. One of the proteins that surrounds the polypeptide exit tunnel on the outside of the ribosome. Forms the main docking site for trigger factor binding to the ribosome.</text>
</comment>
<dbReference type="RefSeq" id="WP_053939977.1">
    <property type="nucleotide sequence ID" value="NZ_LAQT01000038.1"/>
</dbReference>
<comment type="subunit">
    <text evidence="6">Part of the 50S ribosomal subunit. Contacts protein L29, and trigger factor when it is bound to the ribosome.</text>
</comment>
<reference evidence="7 8" key="1">
    <citation type="submission" date="2015-07" db="EMBL/GenBank/DDBJ databases">
        <title>Draft genome sequence of the Amantichitinum ursilacus IGB-41, a new chitin-degrading bacterium.</title>
        <authorList>
            <person name="Kirstahler P."/>
            <person name="Guenther M."/>
            <person name="Grumaz C."/>
            <person name="Rupp S."/>
            <person name="Zibek S."/>
            <person name="Sohn K."/>
        </authorList>
    </citation>
    <scope>NUCLEOTIDE SEQUENCE [LARGE SCALE GENOMIC DNA]</scope>
    <source>
        <strain evidence="7 8">IGB-41</strain>
    </source>
</reference>
<dbReference type="InterPro" id="IPR012677">
    <property type="entry name" value="Nucleotide-bd_a/b_plait_sf"/>
</dbReference>
<dbReference type="Gene3D" id="3.30.70.330">
    <property type="match status" value="1"/>
</dbReference>
<evidence type="ECO:0000256" key="3">
    <source>
        <dbReference type="ARBA" id="ARBA00022884"/>
    </source>
</evidence>
<dbReference type="FunFam" id="3.30.70.330:FF:000001">
    <property type="entry name" value="50S ribosomal protein L23"/>
    <property type="match status" value="1"/>
</dbReference>
<organism evidence="7 8">
    <name type="scientific">Amantichitinum ursilacus</name>
    <dbReference type="NCBI Taxonomy" id="857265"/>
    <lineage>
        <taxon>Bacteria</taxon>
        <taxon>Pseudomonadati</taxon>
        <taxon>Pseudomonadota</taxon>
        <taxon>Betaproteobacteria</taxon>
        <taxon>Neisseriales</taxon>
        <taxon>Chitinibacteraceae</taxon>
        <taxon>Amantichitinum</taxon>
    </lineage>
</organism>
<dbReference type="GO" id="GO:0005840">
    <property type="term" value="C:ribosome"/>
    <property type="evidence" value="ECO:0007669"/>
    <property type="project" value="UniProtKB-KW"/>
</dbReference>
<dbReference type="InterPro" id="IPR013025">
    <property type="entry name" value="Ribosomal_uL23-like"/>
</dbReference>
<keyword evidence="2 6" id="KW-0699">rRNA-binding</keyword>
<dbReference type="GO" id="GO:1990904">
    <property type="term" value="C:ribonucleoprotein complex"/>
    <property type="evidence" value="ECO:0007669"/>
    <property type="project" value="UniProtKB-KW"/>
</dbReference>
<dbReference type="SUPFAM" id="SSF54189">
    <property type="entry name" value="Ribosomal proteins S24e, L23 and L15e"/>
    <property type="match status" value="1"/>
</dbReference>
<name>A0A0N1JRA9_9NEIS</name>
<dbReference type="OrthoDB" id="9793353at2"/>